<feature type="compositionally biased region" description="Polar residues" evidence="1">
    <location>
        <begin position="170"/>
        <end position="185"/>
    </location>
</feature>
<gene>
    <name evidence="3" type="ORF">JRQ81_011379</name>
</gene>
<evidence type="ECO:0000256" key="2">
    <source>
        <dbReference type="SAM" id="Phobius"/>
    </source>
</evidence>
<dbReference type="PANTHER" id="PTHR16236:SF0">
    <property type="entry name" value="TRANSMEMBRANE PROTEIN 160"/>
    <property type="match status" value="1"/>
</dbReference>
<dbReference type="InterPro" id="IPR026801">
    <property type="entry name" value="TMEM160"/>
</dbReference>
<feature type="transmembrane region" description="Helical" evidence="2">
    <location>
        <begin position="354"/>
        <end position="379"/>
    </location>
</feature>
<sequence>MANNLFYMLIRGLGYEGGILYITGQGQTRDQLQTKLQGVQLKLHLVVLGGGNGGHSFISISTFTLHRNYNPQHATRGLPGKKAPAKRLPGLGQVCRSTDSQEPQARPFKTQNRGFLPKLKLRGGRHYIPQNAMLSQPAQSELAPSRGGRARAKTDRRPKEPIRARRGDASSASPGSGQALGQSRSEAGRAWAVLRRSGRPGSLWAPAPPPWPGREALRGSPSVCVRERERACPAAPLLGGAMALLGGGGGGGWRWWGRLAGRALLRRSAGEAWRPPGGRRGGGGGGAPARLSFGRGGPAAAAAPPQAVSELDKADASLLRKAHETGFLSWFRNGLLATGVGVISYVQSDMGREAAYGFFILGGICVSYGSASYLVNLVLLRRSMMLPASMAFLNFVAVITVALLWLCAVSLYIGRLEVEIIQEDTGLDKKEDNGKSEK</sequence>
<evidence type="ECO:0000256" key="1">
    <source>
        <dbReference type="SAM" id="MobiDB-lite"/>
    </source>
</evidence>
<feature type="compositionally biased region" description="Basic and acidic residues" evidence="1">
    <location>
        <begin position="152"/>
        <end position="168"/>
    </location>
</feature>
<dbReference type="PANTHER" id="PTHR16236">
    <property type="entry name" value="TRANSMEMBRANE PROTEIN 160"/>
    <property type="match status" value="1"/>
</dbReference>
<dbReference type="EMBL" id="JAPFRF010000023">
    <property type="protein sequence ID" value="KAJ7303871.1"/>
    <property type="molecule type" value="Genomic_DNA"/>
</dbReference>
<name>A0A9Q0X5R7_9SAUR</name>
<feature type="transmembrane region" description="Helical" evidence="2">
    <location>
        <begin position="234"/>
        <end position="256"/>
    </location>
</feature>
<keyword evidence="2" id="KW-0472">Membrane</keyword>
<keyword evidence="2" id="KW-1133">Transmembrane helix</keyword>
<reference evidence="3" key="1">
    <citation type="journal article" date="2023" name="DNA Res.">
        <title>Chromosome-level genome assembly of Phrynocephalus forsythii using third-generation DNA sequencing and Hi-C analysis.</title>
        <authorList>
            <person name="Qi Y."/>
            <person name="Zhao W."/>
            <person name="Zhao Y."/>
            <person name="Niu C."/>
            <person name="Cao S."/>
            <person name="Zhang Y."/>
        </authorList>
    </citation>
    <scope>NUCLEOTIDE SEQUENCE</scope>
    <source>
        <tissue evidence="3">Muscle</tissue>
    </source>
</reference>
<proteinExistence type="predicted"/>
<protein>
    <recommendedName>
        <fullName evidence="5">Transmembrane protein 160</fullName>
    </recommendedName>
</protein>
<keyword evidence="2" id="KW-0812">Transmembrane</keyword>
<dbReference type="Proteomes" id="UP001142489">
    <property type="component" value="Unassembled WGS sequence"/>
</dbReference>
<keyword evidence="4" id="KW-1185">Reference proteome</keyword>
<dbReference type="AlphaFoldDB" id="A0A9Q0X5R7"/>
<feature type="region of interest" description="Disordered" evidence="1">
    <location>
        <begin position="74"/>
        <end position="115"/>
    </location>
</feature>
<evidence type="ECO:0000313" key="4">
    <source>
        <dbReference type="Proteomes" id="UP001142489"/>
    </source>
</evidence>
<comment type="caution">
    <text evidence="3">The sequence shown here is derived from an EMBL/GenBank/DDBJ whole genome shotgun (WGS) entry which is preliminary data.</text>
</comment>
<accession>A0A9Q0X5R7</accession>
<feature type="transmembrane region" description="Helical" evidence="2">
    <location>
        <begin position="330"/>
        <end position="348"/>
    </location>
</feature>
<organism evidence="3 4">
    <name type="scientific">Phrynocephalus forsythii</name>
    <dbReference type="NCBI Taxonomy" id="171643"/>
    <lineage>
        <taxon>Eukaryota</taxon>
        <taxon>Metazoa</taxon>
        <taxon>Chordata</taxon>
        <taxon>Craniata</taxon>
        <taxon>Vertebrata</taxon>
        <taxon>Euteleostomi</taxon>
        <taxon>Lepidosauria</taxon>
        <taxon>Squamata</taxon>
        <taxon>Bifurcata</taxon>
        <taxon>Unidentata</taxon>
        <taxon>Episquamata</taxon>
        <taxon>Toxicofera</taxon>
        <taxon>Iguania</taxon>
        <taxon>Acrodonta</taxon>
        <taxon>Agamidae</taxon>
        <taxon>Agaminae</taxon>
        <taxon>Phrynocephalus</taxon>
    </lineage>
</organism>
<feature type="region of interest" description="Disordered" evidence="1">
    <location>
        <begin position="129"/>
        <end position="188"/>
    </location>
</feature>
<dbReference type="OrthoDB" id="9944412at2759"/>
<evidence type="ECO:0000313" key="3">
    <source>
        <dbReference type="EMBL" id="KAJ7303871.1"/>
    </source>
</evidence>
<feature type="compositionally biased region" description="Polar residues" evidence="1">
    <location>
        <begin position="95"/>
        <end position="113"/>
    </location>
</feature>
<feature type="transmembrane region" description="Helical" evidence="2">
    <location>
        <begin position="391"/>
        <end position="413"/>
    </location>
</feature>
<evidence type="ECO:0008006" key="5">
    <source>
        <dbReference type="Google" id="ProtNLM"/>
    </source>
</evidence>